<sequence length="610" mass="67206">MEQTNPSESVHSDGSSRRGNSETALSSGFNRINVGGRISPLQNNSMVGDIDFNSLLGSASEDEEDDENSTASSVLKHHPLHGSLPSAAGETNNNSLSHSDIGSSIGQDSKTGQDDSEDQNSLDGDPETRDSQTENKSPDDSSAGSKRRGPRTTIKAKQLEILKNAFSQTPKPTRHIREQLAKETGLPMRVIQDDMSDIKTKQSDFLESLSFYGGKIDDFSVQLNSFKTVFETVNSLKQELSEVKAECQLLRQEVENLNQYTRINNVEICGVPEVKNENLVAIVKKIGEVYNVGLADSDIDACHRVFRYPAASSSQPTAPKNIIVKFVNRTRKHDLLAAVRKNKLPGLNASLLGFNNENKIFVNDHLLPYNKILLRKCKQFFSQPSNIIEYRAVIKFLTRQGKSVATIMNEMSLVYGDSCPGKTMVYKWHSLFKQGRESLEDDPRPGRSIEVWFQNKRSKERRLKQLTSMGRGPFFGSSRKMRGFPMNLSPGGMEDGPPGFPFYADGKFEFGYGGPPFHPHDGPFFPGHHPGGGPGGQPMPFSQPGVPMDHGGPMQMAGEFGAMSNEQGQFLPQQPGPDQMVPGGRGGSPEFMTTGNFSDNQQQLNEGLVW</sequence>
<reference evidence="1" key="1">
    <citation type="submission" date="2022-04" db="EMBL/GenBank/DDBJ databases">
        <title>Chromosome-scale genome assembly of Holotrichia oblita Faldermann.</title>
        <authorList>
            <person name="Rongchong L."/>
        </authorList>
    </citation>
    <scope>NUCLEOTIDE SEQUENCE</scope>
    <source>
        <strain evidence="1">81SQS9</strain>
    </source>
</reference>
<evidence type="ECO:0000313" key="1">
    <source>
        <dbReference type="EMBL" id="KAI4455297.1"/>
    </source>
</evidence>
<gene>
    <name evidence="1" type="ORF">MML48_9g00018119</name>
</gene>
<protein>
    <submittedName>
        <fullName evidence="1">Lim/homeobox protein lhx</fullName>
    </submittedName>
</protein>
<dbReference type="Proteomes" id="UP001056778">
    <property type="component" value="Chromosome 9"/>
</dbReference>
<comment type="caution">
    <text evidence="1">The sequence shown here is derived from an EMBL/GenBank/DDBJ whole genome shotgun (WGS) entry which is preliminary data.</text>
</comment>
<organism evidence="1 2">
    <name type="scientific">Holotrichia oblita</name>
    <name type="common">Chafer beetle</name>
    <dbReference type="NCBI Taxonomy" id="644536"/>
    <lineage>
        <taxon>Eukaryota</taxon>
        <taxon>Metazoa</taxon>
        <taxon>Ecdysozoa</taxon>
        <taxon>Arthropoda</taxon>
        <taxon>Hexapoda</taxon>
        <taxon>Insecta</taxon>
        <taxon>Pterygota</taxon>
        <taxon>Neoptera</taxon>
        <taxon>Endopterygota</taxon>
        <taxon>Coleoptera</taxon>
        <taxon>Polyphaga</taxon>
        <taxon>Scarabaeiformia</taxon>
        <taxon>Scarabaeidae</taxon>
        <taxon>Melolonthinae</taxon>
        <taxon>Holotrichia</taxon>
    </lineage>
</organism>
<name>A0ACB9SNG7_HOLOL</name>
<dbReference type="EMBL" id="CM043023">
    <property type="protein sequence ID" value="KAI4455297.1"/>
    <property type="molecule type" value="Genomic_DNA"/>
</dbReference>
<accession>A0ACB9SNG7</accession>
<evidence type="ECO:0000313" key="2">
    <source>
        <dbReference type="Proteomes" id="UP001056778"/>
    </source>
</evidence>
<proteinExistence type="predicted"/>
<keyword evidence="2" id="KW-1185">Reference proteome</keyword>